<proteinExistence type="predicted"/>
<organism evidence="1">
    <name type="scientific">Schizaphis graminum</name>
    <name type="common">Green bug aphid</name>
    <dbReference type="NCBI Taxonomy" id="13262"/>
    <lineage>
        <taxon>Eukaryota</taxon>
        <taxon>Metazoa</taxon>
        <taxon>Ecdysozoa</taxon>
        <taxon>Arthropoda</taxon>
        <taxon>Hexapoda</taxon>
        <taxon>Insecta</taxon>
        <taxon>Pterygota</taxon>
        <taxon>Neoptera</taxon>
        <taxon>Paraneoptera</taxon>
        <taxon>Hemiptera</taxon>
        <taxon>Sternorrhyncha</taxon>
        <taxon>Aphidomorpha</taxon>
        <taxon>Aphidoidea</taxon>
        <taxon>Aphididae</taxon>
        <taxon>Aphidini</taxon>
        <taxon>Schizaphis</taxon>
    </lineage>
</organism>
<gene>
    <name evidence="1" type="ORF">g.597</name>
</gene>
<accession>A0A2S2NIH1</accession>
<dbReference type="EMBL" id="GGMR01004330">
    <property type="protein sequence ID" value="MBY16949.1"/>
    <property type="molecule type" value="Transcribed_RNA"/>
</dbReference>
<sequence length="112" mass="12727">MSNVDTRCPRRSVWSRPVNGKNWCTRIDALLTGPPAATVEREYEKCVKPVCGSFELCNCSTGSAILPPPPSSATTVHGTFSFPIIGHRRRCERRKRRMRFYKPVRALYIICL</sequence>
<dbReference type="AlphaFoldDB" id="A0A2S2NIH1"/>
<name>A0A2S2NIH1_SCHGA</name>
<evidence type="ECO:0000313" key="1">
    <source>
        <dbReference type="EMBL" id="MBY16949.1"/>
    </source>
</evidence>
<reference evidence="1" key="1">
    <citation type="submission" date="2018-04" db="EMBL/GenBank/DDBJ databases">
        <title>Transcriptome of Schizaphis graminum biotype I.</title>
        <authorList>
            <person name="Scully E.D."/>
            <person name="Geib S.M."/>
            <person name="Palmer N.A."/>
            <person name="Koch K."/>
            <person name="Bradshaw J."/>
            <person name="Heng-Moss T."/>
            <person name="Sarath G."/>
        </authorList>
    </citation>
    <scope>NUCLEOTIDE SEQUENCE</scope>
</reference>
<protein>
    <submittedName>
        <fullName evidence="1">Uncharacterized protein</fullName>
    </submittedName>
</protein>